<evidence type="ECO:0000259" key="1">
    <source>
        <dbReference type="Pfam" id="PF24758"/>
    </source>
</evidence>
<dbReference type="OrthoDB" id="1939276at2759"/>
<evidence type="ECO:0000313" key="2">
    <source>
        <dbReference type="EMBL" id="KAA8515360.1"/>
    </source>
</evidence>
<dbReference type="EMBL" id="CM018052">
    <property type="protein sequence ID" value="KAA8515360.1"/>
    <property type="molecule type" value="Genomic_DNA"/>
</dbReference>
<accession>A0A5J4ZAA0</accession>
<reference evidence="2 3" key="1">
    <citation type="submission" date="2019-09" db="EMBL/GenBank/DDBJ databases">
        <title>A chromosome-level genome assembly of the Chinese tupelo Nyssa sinensis.</title>
        <authorList>
            <person name="Yang X."/>
            <person name="Kang M."/>
            <person name="Yang Y."/>
            <person name="Xiong H."/>
            <person name="Wang M."/>
            <person name="Zhang Z."/>
            <person name="Wang Z."/>
            <person name="Wu H."/>
            <person name="Ma T."/>
            <person name="Liu J."/>
            <person name="Xi Z."/>
        </authorList>
    </citation>
    <scope>NUCLEOTIDE SEQUENCE [LARGE SCALE GENOMIC DNA]</scope>
    <source>
        <strain evidence="2">J267</strain>
        <tissue evidence="2">Leaf</tissue>
    </source>
</reference>
<dbReference type="Proteomes" id="UP000325577">
    <property type="component" value="Linkage Group LG9"/>
</dbReference>
<evidence type="ECO:0000313" key="3">
    <source>
        <dbReference type="Proteomes" id="UP000325577"/>
    </source>
</evidence>
<proteinExistence type="predicted"/>
<dbReference type="AlphaFoldDB" id="A0A5J4ZAA0"/>
<dbReference type="PANTHER" id="PTHR31900">
    <property type="entry name" value="F-BOX/RNI SUPERFAMILY PROTEIN-RELATED"/>
    <property type="match status" value="1"/>
</dbReference>
<dbReference type="InterPro" id="IPR050232">
    <property type="entry name" value="FBL13/AtMIF1-like"/>
</dbReference>
<protein>
    <recommendedName>
        <fullName evidence="1">F-box/LRR-repeat protein 15/At3g58940/PEG3-like LRR domain-containing protein</fullName>
    </recommendedName>
</protein>
<dbReference type="Pfam" id="PF24758">
    <property type="entry name" value="LRR_At5g56370"/>
    <property type="match status" value="1"/>
</dbReference>
<dbReference type="SUPFAM" id="SSF52047">
    <property type="entry name" value="RNI-like"/>
    <property type="match status" value="1"/>
</dbReference>
<organism evidence="2 3">
    <name type="scientific">Nyssa sinensis</name>
    <dbReference type="NCBI Taxonomy" id="561372"/>
    <lineage>
        <taxon>Eukaryota</taxon>
        <taxon>Viridiplantae</taxon>
        <taxon>Streptophyta</taxon>
        <taxon>Embryophyta</taxon>
        <taxon>Tracheophyta</taxon>
        <taxon>Spermatophyta</taxon>
        <taxon>Magnoliopsida</taxon>
        <taxon>eudicotyledons</taxon>
        <taxon>Gunneridae</taxon>
        <taxon>Pentapetalae</taxon>
        <taxon>asterids</taxon>
        <taxon>Cornales</taxon>
        <taxon>Nyssaceae</taxon>
        <taxon>Nyssa</taxon>
    </lineage>
</organism>
<dbReference type="PANTHER" id="PTHR31900:SF32">
    <property type="entry name" value="F-BOX_RNI_FBD-LIKE DOMAIN PROTEIN"/>
    <property type="match status" value="1"/>
</dbReference>
<dbReference type="InterPro" id="IPR032675">
    <property type="entry name" value="LRR_dom_sf"/>
</dbReference>
<gene>
    <name evidence="2" type="ORF">F0562_018410</name>
</gene>
<dbReference type="Gene3D" id="3.80.10.10">
    <property type="entry name" value="Ribonuclease Inhibitor"/>
    <property type="match status" value="1"/>
</dbReference>
<sequence>MTDLSLGRLFLATHLLHCSSMRSSSSNANSTASRFAFVIIYFFLCLLYVEDLDLNFIGPQSFDGTDIYRLPQHLFSNSSLTTLKLALFVFEPSGVISWRSLKNLSLEYLGLNEDIIERILSGCPLLEVLELYNFMGFRRLDVTTPSLRTLKLKDFWYSCDDDDDDDDGALMQILASKLGSLEISGYLYTMKCRLVNVSSLVDANLSFDLDTPADSSDDYEEYGT</sequence>
<name>A0A5J4ZAA0_9ASTE</name>
<keyword evidence="3" id="KW-1185">Reference proteome</keyword>
<dbReference type="InterPro" id="IPR055411">
    <property type="entry name" value="LRR_FXL15/At3g58940/PEG3-like"/>
</dbReference>
<feature type="domain" description="F-box/LRR-repeat protein 15/At3g58940/PEG3-like LRR" evidence="1">
    <location>
        <begin position="49"/>
        <end position="153"/>
    </location>
</feature>